<keyword evidence="1" id="KW-0812">Transmembrane</keyword>
<evidence type="ECO:0000313" key="2">
    <source>
        <dbReference type="EMBL" id="KNZ45419.1"/>
    </source>
</evidence>
<sequence length="328" mass="37658">MQQSATQLVMEDGKASFFAGTLLMVRTAILGANYGLFIVSRNKFISVFLIQSRTLFPEKQRYWQCHKDQPLLLHLSVSGLVVVATAHVLTFQYALWIWFMDPLYLERNHGLWPYAASPLFSGTLIWGVQLILIHRLARPCLCHFHKWWVSSKSNKADILIVNRRLHLLSDQKLRVITVLLLCLAFAQLVLCACRTMEIFGIRPSSFTSIPSTNLYIFPIWLTFVSSSNLILNLLLFRVLNVLKFRFEMWRKLDLSYIVLVAMNLTRVGVTDGSDMAASRSRKSRRITISDLNIEVHPNESIIRKTFTHQTVNRLGGNVPAWDGNYCQL</sequence>
<dbReference type="OrthoDB" id="2499013at2759"/>
<feature type="transmembrane region" description="Helical" evidence="1">
    <location>
        <begin position="219"/>
        <end position="242"/>
    </location>
</feature>
<evidence type="ECO:0000313" key="3">
    <source>
        <dbReference type="Proteomes" id="UP000037035"/>
    </source>
</evidence>
<dbReference type="Proteomes" id="UP000037035">
    <property type="component" value="Unassembled WGS sequence"/>
</dbReference>
<evidence type="ECO:0000256" key="1">
    <source>
        <dbReference type="SAM" id="Phobius"/>
    </source>
</evidence>
<dbReference type="EMBL" id="LAVV01013649">
    <property type="protein sequence ID" value="KNZ45419.1"/>
    <property type="molecule type" value="Genomic_DNA"/>
</dbReference>
<organism evidence="2 3">
    <name type="scientific">Puccinia sorghi</name>
    <dbReference type="NCBI Taxonomy" id="27349"/>
    <lineage>
        <taxon>Eukaryota</taxon>
        <taxon>Fungi</taxon>
        <taxon>Dikarya</taxon>
        <taxon>Basidiomycota</taxon>
        <taxon>Pucciniomycotina</taxon>
        <taxon>Pucciniomycetes</taxon>
        <taxon>Pucciniales</taxon>
        <taxon>Pucciniaceae</taxon>
        <taxon>Puccinia</taxon>
    </lineage>
</organism>
<keyword evidence="1" id="KW-0472">Membrane</keyword>
<accession>A0A0L6UA51</accession>
<protein>
    <submittedName>
        <fullName evidence="2">Uncharacterized protein</fullName>
    </submittedName>
</protein>
<keyword evidence="1" id="KW-1133">Transmembrane helix</keyword>
<comment type="caution">
    <text evidence="2">The sequence shown here is derived from an EMBL/GenBank/DDBJ whole genome shotgun (WGS) entry which is preliminary data.</text>
</comment>
<feature type="transmembrane region" description="Helical" evidence="1">
    <location>
        <begin position="17"/>
        <end position="39"/>
    </location>
</feature>
<name>A0A0L6UA51_9BASI</name>
<reference evidence="2 3" key="1">
    <citation type="submission" date="2015-08" db="EMBL/GenBank/DDBJ databases">
        <title>Next Generation Sequencing and Analysis of the Genome of Puccinia sorghi L Schw, the Causal Agent of Maize Common Rust.</title>
        <authorList>
            <person name="Rochi L."/>
            <person name="Burguener G."/>
            <person name="Darino M."/>
            <person name="Turjanski A."/>
            <person name="Kreff E."/>
            <person name="Dieguez M.J."/>
            <person name="Sacco F."/>
        </authorList>
    </citation>
    <scope>NUCLEOTIDE SEQUENCE [LARGE SCALE GENOMIC DNA]</scope>
    <source>
        <strain evidence="2 3">RO10H11247</strain>
    </source>
</reference>
<dbReference type="VEuPathDB" id="FungiDB:VP01_813g2"/>
<keyword evidence="3" id="KW-1185">Reference proteome</keyword>
<gene>
    <name evidence="2" type="ORF">VP01_813g2</name>
</gene>
<feature type="transmembrane region" description="Helical" evidence="1">
    <location>
        <begin position="71"/>
        <end position="99"/>
    </location>
</feature>
<feature type="transmembrane region" description="Helical" evidence="1">
    <location>
        <begin position="111"/>
        <end position="133"/>
    </location>
</feature>
<proteinExistence type="predicted"/>
<feature type="transmembrane region" description="Helical" evidence="1">
    <location>
        <begin position="173"/>
        <end position="199"/>
    </location>
</feature>
<dbReference type="AlphaFoldDB" id="A0A0L6UA51"/>